<protein>
    <submittedName>
        <fullName evidence="1">Uncharacterized protein</fullName>
    </submittedName>
</protein>
<dbReference type="AlphaFoldDB" id="A0A6P1YNM9"/>
<name>A0A6P1YNM9_9HYPH</name>
<evidence type="ECO:0000313" key="2">
    <source>
        <dbReference type="Proteomes" id="UP000464751"/>
    </source>
</evidence>
<keyword evidence="2" id="KW-1185">Reference proteome</keyword>
<organism evidence="1 2">
    <name type="scientific">Ancylobacter pratisalsi</name>
    <dbReference type="NCBI Taxonomy" id="1745854"/>
    <lineage>
        <taxon>Bacteria</taxon>
        <taxon>Pseudomonadati</taxon>
        <taxon>Pseudomonadota</taxon>
        <taxon>Alphaproteobacteria</taxon>
        <taxon>Hyphomicrobiales</taxon>
        <taxon>Xanthobacteraceae</taxon>
        <taxon>Ancylobacter</taxon>
    </lineage>
</organism>
<dbReference type="KEGG" id="apra:G3A50_14245"/>
<gene>
    <name evidence="1" type="ORF">G3A50_14245</name>
</gene>
<accession>A0A6P1YNM9</accession>
<evidence type="ECO:0000313" key="1">
    <source>
        <dbReference type="EMBL" id="QIB34735.1"/>
    </source>
</evidence>
<proteinExistence type="predicted"/>
<reference evidence="1 2" key="1">
    <citation type="submission" date="2020-02" db="EMBL/GenBank/DDBJ databases">
        <authorList>
            <person name="Li G."/>
        </authorList>
    </citation>
    <scope>NUCLEOTIDE SEQUENCE [LARGE SCALE GENOMIC DNA]</scope>
    <source>
        <strain evidence="1 2">DSM 102029</strain>
    </source>
</reference>
<dbReference type="RefSeq" id="WP_163075880.1">
    <property type="nucleotide sequence ID" value="NZ_CP048630.1"/>
</dbReference>
<dbReference type="Proteomes" id="UP000464751">
    <property type="component" value="Chromosome"/>
</dbReference>
<sequence length="308" mass="31686">MAIELPITRGEHGRTVRWTFPEWDAGGSDGVEIVLTPLAGEPVTLSGIGGPVAIEPPHTVALTLDDATAAAIVAGTAVDFFDLRGGGRFKLAAGRVKIAGAGQMLAYVPVSGPLFAIQGPPGLIYREDWLAGTYQERDAVSAANSLWYARQQTSEEPSFGSADWVLMLDGSGVAGDRAAAVEAAALAVPAAQTAVNAAELATTAQDAAIAARDQAIAATRFTRIAADGHELVAGSRILADLSAGPLTWSMPAAPGEGDTVGVMVDGNAAASALTLDAVDESFLDGSTLIVDVADARLEIVFLDGFWRF</sequence>
<dbReference type="EMBL" id="CP048630">
    <property type="protein sequence ID" value="QIB34735.1"/>
    <property type="molecule type" value="Genomic_DNA"/>
</dbReference>